<sequence length="231" mass="26359">MPTLTLDKLYELVLEYFATKIPCISKPVNSITEYIKTNTLELSEAFKQEEFTNINSNAKYAFLLGYLHIQGLVVQKSIDSAFKYFKIAAENGDTLGSLWLGTCYLENIGTPTTHNEGNKKEGIHWYEKSAKSGNYATQSFLAEYYSLLQPNYDPAKVFYWRNLGAESGSQAAQLATARLYVRGKGTNKDLHCALRLYLKSGFFETMKIDLEIKNVNYRRRRCCFLKNIISS</sequence>
<name>A0A9N9H6Y5_9GLOM</name>
<evidence type="ECO:0000256" key="1">
    <source>
        <dbReference type="ARBA" id="ARBA00038101"/>
    </source>
</evidence>
<dbReference type="OrthoDB" id="2384430at2759"/>
<dbReference type="InterPro" id="IPR050767">
    <property type="entry name" value="Sel1_AlgK"/>
</dbReference>
<dbReference type="EMBL" id="CAJVPL010005431">
    <property type="protein sequence ID" value="CAG8658070.1"/>
    <property type="molecule type" value="Genomic_DNA"/>
</dbReference>
<keyword evidence="3" id="KW-1185">Reference proteome</keyword>
<dbReference type="SUPFAM" id="SSF81901">
    <property type="entry name" value="HCP-like"/>
    <property type="match status" value="1"/>
</dbReference>
<protein>
    <submittedName>
        <fullName evidence="2">9786_t:CDS:1</fullName>
    </submittedName>
</protein>
<gene>
    <name evidence="2" type="ORF">AGERDE_LOCUS11684</name>
</gene>
<accession>A0A9N9H6Y5</accession>
<dbReference type="AlphaFoldDB" id="A0A9N9H6Y5"/>
<organism evidence="2 3">
    <name type="scientific">Ambispora gerdemannii</name>
    <dbReference type="NCBI Taxonomy" id="144530"/>
    <lineage>
        <taxon>Eukaryota</taxon>
        <taxon>Fungi</taxon>
        <taxon>Fungi incertae sedis</taxon>
        <taxon>Mucoromycota</taxon>
        <taxon>Glomeromycotina</taxon>
        <taxon>Glomeromycetes</taxon>
        <taxon>Archaeosporales</taxon>
        <taxon>Ambisporaceae</taxon>
        <taxon>Ambispora</taxon>
    </lineage>
</organism>
<evidence type="ECO:0000313" key="2">
    <source>
        <dbReference type="EMBL" id="CAG8658070.1"/>
    </source>
</evidence>
<dbReference type="InterPro" id="IPR011990">
    <property type="entry name" value="TPR-like_helical_dom_sf"/>
</dbReference>
<proteinExistence type="inferred from homology"/>
<reference evidence="2" key="1">
    <citation type="submission" date="2021-06" db="EMBL/GenBank/DDBJ databases">
        <authorList>
            <person name="Kallberg Y."/>
            <person name="Tangrot J."/>
            <person name="Rosling A."/>
        </authorList>
    </citation>
    <scope>NUCLEOTIDE SEQUENCE</scope>
    <source>
        <strain evidence="2">MT106</strain>
    </source>
</reference>
<comment type="caution">
    <text evidence="2">The sequence shown here is derived from an EMBL/GenBank/DDBJ whole genome shotgun (WGS) entry which is preliminary data.</text>
</comment>
<evidence type="ECO:0000313" key="3">
    <source>
        <dbReference type="Proteomes" id="UP000789831"/>
    </source>
</evidence>
<dbReference type="Proteomes" id="UP000789831">
    <property type="component" value="Unassembled WGS sequence"/>
</dbReference>
<dbReference type="InterPro" id="IPR006597">
    <property type="entry name" value="Sel1-like"/>
</dbReference>
<comment type="similarity">
    <text evidence="1">Belongs to the sel-1 family.</text>
</comment>
<dbReference type="PANTHER" id="PTHR11102:SF160">
    <property type="entry name" value="ERAD-ASSOCIATED E3 UBIQUITIN-PROTEIN LIGASE COMPONENT HRD3"/>
    <property type="match status" value="1"/>
</dbReference>
<dbReference type="PANTHER" id="PTHR11102">
    <property type="entry name" value="SEL-1-LIKE PROTEIN"/>
    <property type="match status" value="1"/>
</dbReference>
<dbReference type="SMART" id="SM00671">
    <property type="entry name" value="SEL1"/>
    <property type="match status" value="3"/>
</dbReference>
<dbReference type="Pfam" id="PF08238">
    <property type="entry name" value="Sel1"/>
    <property type="match status" value="3"/>
</dbReference>
<dbReference type="Gene3D" id="1.25.40.10">
    <property type="entry name" value="Tetratricopeptide repeat domain"/>
    <property type="match status" value="1"/>
</dbReference>